<evidence type="ECO:0000313" key="1">
    <source>
        <dbReference type="EMBL" id="SFL45535.1"/>
    </source>
</evidence>
<gene>
    <name evidence="1" type="ORF">SAMN05192568_100550</name>
</gene>
<sequence>MRQRIGVALAILVVAVAVLAAGPWPHGFRLSDLLTGGTPVLPDGSRPAAGSTDLAGNATLGAGQHPATLRLACDPAGSGLSAVLTVPRFKDFAEGFDVSGLQGAGNAAPLTGILVSNAAGVRSVRMAAQVAEARDPDKTISLMVAGARRGEDPLRGVALALAQAGTRLTWTQASPRDGDQTLTASFSVSDSDAAALKKALGSCLAAPPL</sequence>
<evidence type="ECO:0000313" key="2">
    <source>
        <dbReference type="Proteomes" id="UP000199048"/>
    </source>
</evidence>
<accession>A0A1I4HTN2</accession>
<proteinExistence type="predicted"/>
<dbReference type="RefSeq" id="WP_092038705.1">
    <property type="nucleotide sequence ID" value="NZ_FOTK01000005.1"/>
</dbReference>
<protein>
    <submittedName>
        <fullName evidence="1">Uncharacterized protein</fullName>
    </submittedName>
</protein>
<dbReference type="OrthoDB" id="7992124at2"/>
<dbReference type="EMBL" id="FOTK01000005">
    <property type="protein sequence ID" value="SFL45535.1"/>
    <property type="molecule type" value="Genomic_DNA"/>
</dbReference>
<keyword evidence="2" id="KW-1185">Reference proteome</keyword>
<name>A0A1I4HTN2_9HYPH</name>
<dbReference type="AlphaFoldDB" id="A0A1I4HTN2"/>
<reference evidence="2" key="1">
    <citation type="submission" date="2016-10" db="EMBL/GenBank/DDBJ databases">
        <authorList>
            <person name="Varghese N."/>
            <person name="Submissions S."/>
        </authorList>
    </citation>
    <scope>NUCLEOTIDE SEQUENCE [LARGE SCALE GENOMIC DNA]</scope>
    <source>
        <strain evidence="2">BL36</strain>
    </source>
</reference>
<dbReference type="Proteomes" id="UP000199048">
    <property type="component" value="Unassembled WGS sequence"/>
</dbReference>
<organism evidence="1 2">
    <name type="scientific">Methylobacterium pseudosasicola</name>
    <dbReference type="NCBI Taxonomy" id="582667"/>
    <lineage>
        <taxon>Bacteria</taxon>
        <taxon>Pseudomonadati</taxon>
        <taxon>Pseudomonadota</taxon>
        <taxon>Alphaproteobacteria</taxon>
        <taxon>Hyphomicrobiales</taxon>
        <taxon>Methylobacteriaceae</taxon>
        <taxon>Methylobacterium</taxon>
    </lineage>
</organism>